<comment type="caution">
    <text evidence="1">The sequence shown here is derived from an EMBL/GenBank/DDBJ whole genome shotgun (WGS) entry which is preliminary data.</text>
</comment>
<proteinExistence type="predicted"/>
<reference evidence="1" key="1">
    <citation type="submission" date="2019-08" db="EMBL/GenBank/DDBJ databases">
        <authorList>
            <person name="Kucharzyk K."/>
            <person name="Murdoch R.W."/>
            <person name="Higgins S."/>
            <person name="Loffler F."/>
        </authorList>
    </citation>
    <scope>NUCLEOTIDE SEQUENCE</scope>
</reference>
<sequence length="103" mass="11912">MTQVVCAELQLKAVFCKSMRGSHNPGVIYQQVKMCVFLQKFVCKLFYAVKITQIKVHQFNICKRELLNYSFSRNFTFIKISDGKNHLRTLRGKSLCGLKPYSA</sequence>
<dbReference type="EMBL" id="VSSQ01074176">
    <property type="protein sequence ID" value="MPN25116.1"/>
    <property type="molecule type" value="Genomic_DNA"/>
</dbReference>
<gene>
    <name evidence="1" type="ORF">SDC9_172523</name>
</gene>
<accession>A0A645GG18</accession>
<dbReference type="AlphaFoldDB" id="A0A645GG18"/>
<organism evidence="1">
    <name type="scientific">bioreactor metagenome</name>
    <dbReference type="NCBI Taxonomy" id="1076179"/>
    <lineage>
        <taxon>unclassified sequences</taxon>
        <taxon>metagenomes</taxon>
        <taxon>ecological metagenomes</taxon>
    </lineage>
</organism>
<name>A0A645GG18_9ZZZZ</name>
<evidence type="ECO:0000313" key="1">
    <source>
        <dbReference type="EMBL" id="MPN25116.1"/>
    </source>
</evidence>
<protein>
    <submittedName>
        <fullName evidence="1">Uncharacterized protein</fullName>
    </submittedName>
</protein>